<evidence type="ECO:0000313" key="5">
    <source>
        <dbReference type="EMBL" id="RYP87516.1"/>
    </source>
</evidence>
<dbReference type="InterPro" id="IPR036188">
    <property type="entry name" value="FAD/NAD-bd_sf"/>
</dbReference>
<evidence type="ECO:0000256" key="3">
    <source>
        <dbReference type="ARBA" id="ARBA00048132"/>
    </source>
</evidence>
<comment type="catalytic activity">
    <reaction evidence="3">
        <text>[thioredoxin]-dithiol + NADP(+) = [thioredoxin]-disulfide + NADPH + H(+)</text>
        <dbReference type="Rhea" id="RHEA:20345"/>
        <dbReference type="Rhea" id="RHEA-COMP:10698"/>
        <dbReference type="Rhea" id="RHEA-COMP:10700"/>
        <dbReference type="ChEBI" id="CHEBI:15378"/>
        <dbReference type="ChEBI" id="CHEBI:29950"/>
        <dbReference type="ChEBI" id="CHEBI:50058"/>
        <dbReference type="ChEBI" id="CHEBI:57783"/>
        <dbReference type="ChEBI" id="CHEBI:58349"/>
        <dbReference type="EC" id="1.8.1.9"/>
    </reaction>
</comment>
<evidence type="ECO:0000256" key="1">
    <source>
        <dbReference type="ARBA" id="ARBA00022630"/>
    </source>
</evidence>
<dbReference type="AlphaFoldDB" id="A0A4Q4ZJ55"/>
<sequence>MSQETPNPDRVDVLVMGGGAAGLSAGICLARSRRSVLLVDEGRPRNAPAAGVHNLLGHEGIAPLELLRRGRADLASYGGSLREAAVADLHGVKGGFTASLDDGSTVRARRVVLAGGVVDRLPDVPGLAERWGTDVLHCPYCHGWEVRDRRIGVLAGAVMPTHQAQLFRQLSDDVTLFRQGQPLTGEEQSAVEARGIRVVDDEVVGLEVRDDRLTGVVLASGEVVPVDALAVQTRLATRAGAAARLGVEVAELPFGSQVTVDVRGETTVPGVWAAGDVAQPMAQVGASAAHGTQVGAMVNMDLVEDEIAEALDDANRVNA</sequence>
<name>A0A4Q4ZJ55_9ACTN</name>
<dbReference type="PRINTS" id="PR00368">
    <property type="entry name" value="FADPNR"/>
</dbReference>
<gene>
    <name evidence="5" type="ORF">EKO23_05620</name>
</gene>
<organism evidence="5 6">
    <name type="scientific">Nocardioides guangzhouensis</name>
    <dbReference type="NCBI Taxonomy" id="2497878"/>
    <lineage>
        <taxon>Bacteria</taxon>
        <taxon>Bacillati</taxon>
        <taxon>Actinomycetota</taxon>
        <taxon>Actinomycetes</taxon>
        <taxon>Propionibacteriales</taxon>
        <taxon>Nocardioidaceae</taxon>
        <taxon>Nocardioides</taxon>
    </lineage>
</organism>
<evidence type="ECO:0000256" key="2">
    <source>
        <dbReference type="ARBA" id="ARBA00023002"/>
    </source>
</evidence>
<reference evidence="5 6" key="1">
    <citation type="submission" date="2019-01" db="EMBL/GenBank/DDBJ databases">
        <title>Nocardioides guangzhouensis sp. nov., an actinobacterium isolated from soil.</title>
        <authorList>
            <person name="Fu Y."/>
            <person name="Cai Y."/>
            <person name="Lin Z."/>
            <person name="Chen P."/>
        </authorList>
    </citation>
    <scope>NUCLEOTIDE SEQUENCE [LARGE SCALE GENOMIC DNA]</scope>
    <source>
        <strain evidence="5 6">130</strain>
    </source>
</reference>
<evidence type="ECO:0000313" key="6">
    <source>
        <dbReference type="Proteomes" id="UP000295198"/>
    </source>
</evidence>
<dbReference type="SUPFAM" id="SSF51905">
    <property type="entry name" value="FAD/NAD(P)-binding domain"/>
    <property type="match status" value="1"/>
</dbReference>
<dbReference type="Proteomes" id="UP000295198">
    <property type="component" value="Unassembled WGS sequence"/>
</dbReference>
<dbReference type="RefSeq" id="WP_134714955.1">
    <property type="nucleotide sequence ID" value="NZ_SDKM01000006.1"/>
</dbReference>
<evidence type="ECO:0000259" key="4">
    <source>
        <dbReference type="Pfam" id="PF07992"/>
    </source>
</evidence>
<feature type="domain" description="FAD/NAD(P)-binding" evidence="4">
    <location>
        <begin position="12"/>
        <end position="289"/>
    </location>
</feature>
<dbReference type="Gene3D" id="3.50.50.60">
    <property type="entry name" value="FAD/NAD(P)-binding domain"/>
    <property type="match status" value="2"/>
</dbReference>
<dbReference type="PRINTS" id="PR00469">
    <property type="entry name" value="PNDRDTASEII"/>
</dbReference>
<keyword evidence="6" id="KW-1185">Reference proteome</keyword>
<dbReference type="InterPro" id="IPR050097">
    <property type="entry name" value="Ferredoxin-NADP_redctase_2"/>
</dbReference>
<keyword evidence="2" id="KW-0560">Oxidoreductase</keyword>
<protein>
    <submittedName>
        <fullName evidence="5">NAD(P)/FAD-dependent oxidoreductase</fullName>
    </submittedName>
</protein>
<keyword evidence="1" id="KW-0285">Flavoprotein</keyword>
<dbReference type="GO" id="GO:0004791">
    <property type="term" value="F:thioredoxin-disulfide reductase (NADPH) activity"/>
    <property type="evidence" value="ECO:0007669"/>
    <property type="project" value="UniProtKB-EC"/>
</dbReference>
<proteinExistence type="predicted"/>
<dbReference type="EMBL" id="SDKM01000006">
    <property type="protein sequence ID" value="RYP87516.1"/>
    <property type="molecule type" value="Genomic_DNA"/>
</dbReference>
<dbReference type="InterPro" id="IPR023753">
    <property type="entry name" value="FAD/NAD-binding_dom"/>
</dbReference>
<dbReference type="Pfam" id="PF07992">
    <property type="entry name" value="Pyr_redox_2"/>
    <property type="match status" value="1"/>
</dbReference>
<dbReference type="PANTHER" id="PTHR48105">
    <property type="entry name" value="THIOREDOXIN REDUCTASE 1-RELATED-RELATED"/>
    <property type="match status" value="1"/>
</dbReference>
<comment type="caution">
    <text evidence="5">The sequence shown here is derived from an EMBL/GenBank/DDBJ whole genome shotgun (WGS) entry which is preliminary data.</text>
</comment>
<accession>A0A4Q4ZJ55</accession>
<dbReference type="OrthoDB" id="9786503at2"/>